<sequence>MLFMFCFCILF</sequence>
<protein>
    <submittedName>
        <fullName evidence="1">Uncharacterized protein</fullName>
    </submittedName>
</protein>
<proteinExistence type="predicted"/>
<dbReference type="EMBL" id="GGEC01080104">
    <property type="protein sequence ID" value="MBX60588.1"/>
    <property type="molecule type" value="Transcribed_RNA"/>
</dbReference>
<reference evidence="1" key="1">
    <citation type="submission" date="2018-02" db="EMBL/GenBank/DDBJ databases">
        <title>Rhizophora mucronata_Transcriptome.</title>
        <authorList>
            <person name="Meera S.P."/>
            <person name="Sreeshan A."/>
            <person name="Augustine A."/>
        </authorList>
    </citation>
    <scope>NUCLEOTIDE SEQUENCE</scope>
    <source>
        <tissue evidence="1">Leaf</tissue>
    </source>
</reference>
<organism evidence="1">
    <name type="scientific">Rhizophora mucronata</name>
    <name type="common">Asiatic mangrove</name>
    <dbReference type="NCBI Taxonomy" id="61149"/>
    <lineage>
        <taxon>Eukaryota</taxon>
        <taxon>Viridiplantae</taxon>
        <taxon>Streptophyta</taxon>
        <taxon>Embryophyta</taxon>
        <taxon>Tracheophyta</taxon>
        <taxon>Spermatophyta</taxon>
        <taxon>Magnoliopsida</taxon>
        <taxon>eudicotyledons</taxon>
        <taxon>Gunneridae</taxon>
        <taxon>Pentapetalae</taxon>
        <taxon>rosids</taxon>
        <taxon>fabids</taxon>
        <taxon>Malpighiales</taxon>
        <taxon>Rhizophoraceae</taxon>
        <taxon>Rhizophora</taxon>
    </lineage>
</organism>
<evidence type="ECO:0000313" key="1">
    <source>
        <dbReference type="EMBL" id="MBX60588.1"/>
    </source>
</evidence>
<name>A0A2P2Q0U7_RHIMU</name>
<accession>A0A2P2Q0U7</accession>